<keyword evidence="2" id="KW-1185">Reference proteome</keyword>
<organism evidence="1 2">
    <name type="scientific">Penicillium fimorum</name>
    <dbReference type="NCBI Taxonomy" id="1882269"/>
    <lineage>
        <taxon>Eukaryota</taxon>
        <taxon>Fungi</taxon>
        <taxon>Dikarya</taxon>
        <taxon>Ascomycota</taxon>
        <taxon>Pezizomycotina</taxon>
        <taxon>Eurotiomycetes</taxon>
        <taxon>Eurotiomycetidae</taxon>
        <taxon>Eurotiales</taxon>
        <taxon>Aspergillaceae</taxon>
        <taxon>Penicillium</taxon>
    </lineage>
</organism>
<dbReference type="OrthoDB" id="10498151at2759"/>
<reference evidence="1" key="1">
    <citation type="submission" date="2022-12" db="EMBL/GenBank/DDBJ databases">
        <authorList>
            <person name="Petersen C."/>
        </authorList>
    </citation>
    <scope>NUCLEOTIDE SEQUENCE</scope>
    <source>
        <strain evidence="1">IBT 29495</strain>
    </source>
</reference>
<dbReference type="AlphaFoldDB" id="A0A9W9XWH7"/>
<evidence type="ECO:0000313" key="1">
    <source>
        <dbReference type="EMBL" id="KAJ5504669.1"/>
    </source>
</evidence>
<proteinExistence type="predicted"/>
<name>A0A9W9XWH7_9EURO</name>
<dbReference type="EMBL" id="JAPWDS010000003">
    <property type="protein sequence ID" value="KAJ5504669.1"/>
    <property type="molecule type" value="Genomic_DNA"/>
</dbReference>
<reference evidence="1" key="2">
    <citation type="journal article" date="2023" name="IMA Fungus">
        <title>Comparative genomic study of the Penicillium genus elucidates a diverse pangenome and 15 lateral gene transfer events.</title>
        <authorList>
            <person name="Petersen C."/>
            <person name="Sorensen T."/>
            <person name="Nielsen M.R."/>
            <person name="Sondergaard T.E."/>
            <person name="Sorensen J.L."/>
            <person name="Fitzpatrick D.A."/>
            <person name="Frisvad J.C."/>
            <person name="Nielsen K.L."/>
        </authorList>
    </citation>
    <scope>NUCLEOTIDE SEQUENCE</scope>
    <source>
        <strain evidence="1">IBT 29495</strain>
    </source>
</reference>
<protein>
    <submittedName>
        <fullName evidence="1">Uncharacterized protein</fullName>
    </submittedName>
</protein>
<comment type="caution">
    <text evidence="1">The sequence shown here is derived from an EMBL/GenBank/DDBJ whole genome shotgun (WGS) entry which is preliminary data.</text>
</comment>
<accession>A0A9W9XWH7</accession>
<sequence length="96" mass="10968">MVARVDGYLEGIGTSNIFAITEVCRDRVKHPKLWQEMAETVAWLMHESHSDRETVSQSDAAQLLHDPQNMMDERSAYKDVVEKLQIEDKPGQVEPT</sequence>
<dbReference type="Proteomes" id="UP001149954">
    <property type="component" value="Unassembled WGS sequence"/>
</dbReference>
<gene>
    <name evidence="1" type="ORF">N7463_007543</name>
</gene>
<evidence type="ECO:0000313" key="2">
    <source>
        <dbReference type="Proteomes" id="UP001149954"/>
    </source>
</evidence>